<dbReference type="STRING" id="387631.Asulf_00418"/>
<dbReference type="GO" id="GO:0005524">
    <property type="term" value="F:ATP binding"/>
    <property type="evidence" value="ECO:0007669"/>
    <property type="project" value="UniProtKB-KW"/>
</dbReference>
<dbReference type="PANTHER" id="PTHR43700">
    <property type="entry name" value="PHOSPHORIBOSYLAMINOIMIDAZOLE-SUCCINOCARBOXAMIDE SYNTHASE"/>
    <property type="match status" value="1"/>
</dbReference>
<keyword evidence="9" id="KW-1185">Reference proteome</keyword>
<dbReference type="GO" id="GO:0005737">
    <property type="term" value="C:cytoplasm"/>
    <property type="evidence" value="ECO:0007669"/>
    <property type="project" value="TreeGrafter"/>
</dbReference>
<dbReference type="InterPro" id="IPR001636">
    <property type="entry name" value="SAICAR_synth"/>
</dbReference>
<dbReference type="EMBL" id="CP005290">
    <property type="protein sequence ID" value="AGK60445.1"/>
    <property type="molecule type" value="Genomic_DNA"/>
</dbReference>
<protein>
    <recommendedName>
        <fullName evidence="6">Phosphoribosylaminoimidazole-succinocarboxamide synthase</fullName>
        <ecNumber evidence="6">6.3.2.6</ecNumber>
    </recommendedName>
    <alternativeName>
        <fullName evidence="6">SAICAR synthetase</fullName>
    </alternativeName>
</protein>
<dbReference type="SUPFAM" id="SSF56104">
    <property type="entry name" value="SAICAR synthase-like"/>
    <property type="match status" value="1"/>
</dbReference>
<dbReference type="UniPathway" id="UPA00074">
    <property type="reaction ID" value="UER00131"/>
</dbReference>
<dbReference type="KEGG" id="ast:Asulf_00418"/>
<evidence type="ECO:0000259" key="7">
    <source>
        <dbReference type="Pfam" id="PF01259"/>
    </source>
</evidence>
<evidence type="ECO:0000256" key="4">
    <source>
        <dbReference type="ARBA" id="ARBA00022755"/>
    </source>
</evidence>
<comment type="catalytic activity">
    <reaction evidence="6">
        <text>5-amino-1-(5-phospho-D-ribosyl)imidazole-4-carboxylate + L-aspartate + ATP = (2S)-2-[5-amino-1-(5-phospho-beta-D-ribosyl)imidazole-4-carboxamido]succinate + ADP + phosphate + 2 H(+)</text>
        <dbReference type="Rhea" id="RHEA:22628"/>
        <dbReference type="ChEBI" id="CHEBI:15378"/>
        <dbReference type="ChEBI" id="CHEBI:29991"/>
        <dbReference type="ChEBI" id="CHEBI:30616"/>
        <dbReference type="ChEBI" id="CHEBI:43474"/>
        <dbReference type="ChEBI" id="CHEBI:58443"/>
        <dbReference type="ChEBI" id="CHEBI:77657"/>
        <dbReference type="ChEBI" id="CHEBI:456216"/>
        <dbReference type="EC" id="6.3.2.6"/>
    </reaction>
</comment>
<dbReference type="NCBIfam" id="TIGR00081">
    <property type="entry name" value="purC"/>
    <property type="match status" value="1"/>
</dbReference>
<dbReference type="Proteomes" id="UP000013307">
    <property type="component" value="Chromosome"/>
</dbReference>
<dbReference type="eggNOG" id="arCOG04421">
    <property type="taxonomic scope" value="Archaea"/>
</dbReference>
<reference evidence="8 9" key="1">
    <citation type="journal article" date="2013" name="Genome Announc.">
        <title>Complete Genome Sequence of the Thermophilic and Facultatively Chemolithoautotrophic Sulfate Reducer Archaeoglobus sulfaticallidus Strain PM70-1T.</title>
        <authorList>
            <person name="Stokke R."/>
            <person name="Hocking W.P."/>
            <person name="Steinsbu B.O."/>
            <person name="Steen I.H."/>
        </authorList>
    </citation>
    <scope>NUCLEOTIDE SEQUENCE [LARGE SCALE GENOMIC DNA]</scope>
    <source>
        <strain evidence="8">PM70-1</strain>
    </source>
</reference>
<gene>
    <name evidence="6" type="primary">purC</name>
    <name evidence="8" type="ORF">Asulf_00418</name>
</gene>
<evidence type="ECO:0000256" key="2">
    <source>
        <dbReference type="ARBA" id="ARBA00022598"/>
    </source>
</evidence>
<proteinExistence type="inferred from homology"/>
<dbReference type="GO" id="GO:0006189">
    <property type="term" value="P:'de novo' IMP biosynthetic process"/>
    <property type="evidence" value="ECO:0007669"/>
    <property type="project" value="UniProtKB-UniRule"/>
</dbReference>
<dbReference type="HOGENOM" id="CLU_045637_1_0_2"/>
<feature type="domain" description="SAICAR synthetase/ADE2 N-terminal" evidence="7">
    <location>
        <begin position="19"/>
        <end position="267"/>
    </location>
</feature>
<dbReference type="Gene3D" id="3.30.200.20">
    <property type="entry name" value="Phosphorylase Kinase, domain 1"/>
    <property type="match status" value="1"/>
</dbReference>
<keyword evidence="2 6" id="KW-0436">Ligase</keyword>
<evidence type="ECO:0000256" key="1">
    <source>
        <dbReference type="ARBA" id="ARBA00004672"/>
    </source>
</evidence>
<dbReference type="EC" id="6.3.2.6" evidence="6"/>
<dbReference type="OrthoDB" id="10775at2157"/>
<sequence length="337" mass="38856">MGSVKDLRVIEHPDGEKAGVGVFTFSDRYSVFDYGEMPDKIDGKGASLCLISAYFFERLEEEGIETHYLGLLDGEKVKRIDEIEKPVNEMKVKLFRVIKPHKNNGYDYSAFKEGLKNYLIPLEVIYRNKLPEGSSVFRRLERGELKLEDLGLKEKPVPGMKLERPIIDFSTKLEDEDRYLSVQEAKEISGLGENLEKLIDLTMKINDIITRRMVEIGIENEDGKVEFAVDEKGSIVLVDAVGTPDECRFSYDGFELSKEILRRHYRKTYWYKRLRVTKGTENWRKVMGRPPNLPENLRVAVSNMYKAIANEVIGRKIFDCPSLKEVVKELKEIKEST</sequence>
<name>N0BJY6_9EURY</name>
<evidence type="ECO:0000256" key="6">
    <source>
        <dbReference type="HAMAP-Rule" id="MF_00137"/>
    </source>
</evidence>
<dbReference type="GO" id="GO:0004639">
    <property type="term" value="F:phosphoribosylaminoimidazolesuccinocarboxamide synthase activity"/>
    <property type="evidence" value="ECO:0007669"/>
    <property type="project" value="UniProtKB-UniRule"/>
</dbReference>
<dbReference type="GeneID" id="15392064"/>
<evidence type="ECO:0000256" key="3">
    <source>
        <dbReference type="ARBA" id="ARBA00022741"/>
    </source>
</evidence>
<keyword evidence="3 6" id="KW-0547">Nucleotide-binding</keyword>
<dbReference type="RefSeq" id="WP_015590044.1">
    <property type="nucleotide sequence ID" value="NC_021169.1"/>
</dbReference>
<comment type="similarity">
    <text evidence="6">Belongs to the SAICAR synthetase family.</text>
</comment>
<dbReference type="PANTHER" id="PTHR43700:SF1">
    <property type="entry name" value="PHOSPHORIBOSYLAMINOIMIDAZOLE-SUCCINOCARBOXAMIDE SYNTHASE"/>
    <property type="match status" value="1"/>
</dbReference>
<dbReference type="Pfam" id="PF01259">
    <property type="entry name" value="SAICAR_synt"/>
    <property type="match status" value="1"/>
</dbReference>
<evidence type="ECO:0000256" key="5">
    <source>
        <dbReference type="ARBA" id="ARBA00022840"/>
    </source>
</evidence>
<evidence type="ECO:0000313" key="8">
    <source>
        <dbReference type="EMBL" id="AGK60445.1"/>
    </source>
</evidence>
<keyword evidence="4 6" id="KW-0658">Purine biosynthesis</keyword>
<dbReference type="HAMAP" id="MF_00137">
    <property type="entry name" value="SAICAR_synth"/>
    <property type="match status" value="1"/>
</dbReference>
<keyword evidence="5 6" id="KW-0067">ATP-binding</keyword>
<comment type="pathway">
    <text evidence="1 6">Purine metabolism; IMP biosynthesis via de novo pathway; 5-amino-1-(5-phospho-D-ribosyl)imidazole-4-carboxamide from 5-amino-1-(5-phospho-D-ribosyl)imidazole-4-carboxylate: step 1/2.</text>
</comment>
<dbReference type="InterPro" id="IPR028923">
    <property type="entry name" value="SAICAR_synt/ADE2_N"/>
</dbReference>
<evidence type="ECO:0000313" key="9">
    <source>
        <dbReference type="Proteomes" id="UP000013307"/>
    </source>
</evidence>
<accession>N0BJY6</accession>
<organism evidence="8 9">
    <name type="scientific">Archaeoglobus sulfaticallidus PM70-1</name>
    <dbReference type="NCBI Taxonomy" id="387631"/>
    <lineage>
        <taxon>Archaea</taxon>
        <taxon>Methanobacteriati</taxon>
        <taxon>Methanobacteriota</taxon>
        <taxon>Archaeoglobi</taxon>
        <taxon>Archaeoglobales</taxon>
        <taxon>Archaeoglobaceae</taxon>
        <taxon>Archaeoglobus</taxon>
    </lineage>
</organism>
<dbReference type="AlphaFoldDB" id="N0BJY6"/>
<dbReference type="Gene3D" id="3.30.470.20">
    <property type="entry name" value="ATP-grasp fold, B domain"/>
    <property type="match status" value="1"/>
</dbReference>